<dbReference type="PATRIC" id="fig|476652.3.peg.3947"/>
<dbReference type="AlphaFoldDB" id="A0A0J1IHZ0"/>
<protein>
    <submittedName>
        <fullName evidence="2">Uncharacterized protein</fullName>
    </submittedName>
</protein>
<gene>
    <name evidence="2" type="ORF">DEAC_c37310</name>
</gene>
<name>A0A0J1IHZ0_9FIRM</name>
<sequence length="33" mass="3336">MFIFGIIGAALALIIGLVLVILHLIFGGIAANA</sequence>
<keyword evidence="3" id="KW-1185">Reference proteome</keyword>
<organism evidence="2 3">
    <name type="scientific">Desulfosporosinus acididurans</name>
    <dbReference type="NCBI Taxonomy" id="476652"/>
    <lineage>
        <taxon>Bacteria</taxon>
        <taxon>Bacillati</taxon>
        <taxon>Bacillota</taxon>
        <taxon>Clostridia</taxon>
        <taxon>Eubacteriales</taxon>
        <taxon>Desulfitobacteriaceae</taxon>
        <taxon>Desulfosporosinus</taxon>
    </lineage>
</organism>
<evidence type="ECO:0000256" key="1">
    <source>
        <dbReference type="SAM" id="Phobius"/>
    </source>
</evidence>
<comment type="caution">
    <text evidence="2">The sequence shown here is derived from an EMBL/GenBank/DDBJ whole genome shotgun (WGS) entry which is preliminary data.</text>
</comment>
<reference evidence="2 3" key="1">
    <citation type="submission" date="2015-06" db="EMBL/GenBank/DDBJ databases">
        <title>Draft genome of the moderately acidophilic sulfate reducer Candidatus Desulfosporosinus acididurans strain M1.</title>
        <authorList>
            <person name="Poehlein A."/>
            <person name="Petzsch P."/>
            <person name="Johnson B.D."/>
            <person name="Schloemann M."/>
            <person name="Daniel R."/>
            <person name="Muehling M."/>
        </authorList>
    </citation>
    <scope>NUCLEOTIDE SEQUENCE [LARGE SCALE GENOMIC DNA]</scope>
    <source>
        <strain evidence="2 3">M1</strain>
    </source>
</reference>
<proteinExistence type="predicted"/>
<feature type="transmembrane region" description="Helical" evidence="1">
    <location>
        <begin position="6"/>
        <end position="31"/>
    </location>
</feature>
<keyword evidence="1" id="KW-1133">Transmembrane helix</keyword>
<keyword evidence="1" id="KW-0812">Transmembrane</keyword>
<accession>A0A0J1IHZ0</accession>
<evidence type="ECO:0000313" key="2">
    <source>
        <dbReference type="EMBL" id="KLU64301.1"/>
    </source>
</evidence>
<dbReference type="Proteomes" id="UP000036356">
    <property type="component" value="Unassembled WGS sequence"/>
</dbReference>
<evidence type="ECO:0000313" key="3">
    <source>
        <dbReference type="Proteomes" id="UP000036356"/>
    </source>
</evidence>
<dbReference type="EMBL" id="LDZY01000015">
    <property type="protein sequence ID" value="KLU64301.1"/>
    <property type="molecule type" value="Genomic_DNA"/>
</dbReference>
<keyword evidence="1" id="KW-0472">Membrane</keyword>